<evidence type="ECO:0000256" key="3">
    <source>
        <dbReference type="ARBA" id="ARBA00023163"/>
    </source>
</evidence>
<organism evidence="5 6">
    <name type="scientific">Elizabethkingia ursingii</name>
    <dbReference type="NCBI Taxonomy" id="1756150"/>
    <lineage>
        <taxon>Bacteria</taxon>
        <taxon>Pseudomonadati</taxon>
        <taxon>Bacteroidota</taxon>
        <taxon>Flavobacteriia</taxon>
        <taxon>Flavobacteriales</taxon>
        <taxon>Weeksellaceae</taxon>
        <taxon>Elizabethkingia</taxon>
    </lineage>
</organism>
<comment type="caution">
    <text evidence="5">The sequence shown here is derived from an EMBL/GenBank/DDBJ whole genome shotgun (WGS) entry which is preliminary data.</text>
</comment>
<dbReference type="SMART" id="SM00342">
    <property type="entry name" value="HTH_ARAC"/>
    <property type="match status" value="1"/>
</dbReference>
<gene>
    <name evidence="5" type="ORF">BAY32_17230</name>
</gene>
<dbReference type="AlphaFoldDB" id="A0AAJ3NEX9"/>
<dbReference type="RefSeq" id="WP_078402335.1">
    <property type="nucleotide sequence ID" value="NZ_CP016377.1"/>
</dbReference>
<dbReference type="PROSITE" id="PS01124">
    <property type="entry name" value="HTH_ARAC_FAMILY_2"/>
    <property type="match status" value="1"/>
</dbReference>
<dbReference type="PANTHER" id="PTHR43280">
    <property type="entry name" value="ARAC-FAMILY TRANSCRIPTIONAL REGULATOR"/>
    <property type="match status" value="1"/>
</dbReference>
<dbReference type="PANTHER" id="PTHR43280:SF32">
    <property type="entry name" value="TRANSCRIPTIONAL REGULATORY PROTEIN"/>
    <property type="match status" value="1"/>
</dbReference>
<feature type="domain" description="HTH araC/xylS-type" evidence="4">
    <location>
        <begin position="189"/>
        <end position="287"/>
    </location>
</feature>
<evidence type="ECO:0000256" key="2">
    <source>
        <dbReference type="ARBA" id="ARBA00023125"/>
    </source>
</evidence>
<evidence type="ECO:0000313" key="6">
    <source>
        <dbReference type="Proteomes" id="UP000190816"/>
    </source>
</evidence>
<accession>A0AAJ3NEX9</accession>
<dbReference type="KEGG" id="ego:BBD34_03205"/>
<reference evidence="5 6" key="1">
    <citation type="submission" date="2016-06" db="EMBL/GenBank/DDBJ databases">
        <authorList>
            <person name="Nicholson A.C."/>
        </authorList>
    </citation>
    <scope>NUCLEOTIDE SEQUENCE [LARGE SCALE GENOMIC DNA]</scope>
    <source>
        <strain evidence="5 6">G4123</strain>
    </source>
</reference>
<proteinExistence type="predicted"/>
<dbReference type="Gene3D" id="1.10.10.60">
    <property type="entry name" value="Homeodomain-like"/>
    <property type="match status" value="1"/>
</dbReference>
<keyword evidence="2" id="KW-0238">DNA-binding</keyword>
<protein>
    <recommendedName>
        <fullName evidence="4">HTH araC/xylS-type domain-containing protein</fullName>
    </recommendedName>
</protein>
<dbReference type="GO" id="GO:0043565">
    <property type="term" value="F:sequence-specific DNA binding"/>
    <property type="evidence" value="ECO:0007669"/>
    <property type="project" value="InterPro"/>
</dbReference>
<dbReference type="SUPFAM" id="SSF46689">
    <property type="entry name" value="Homeodomain-like"/>
    <property type="match status" value="1"/>
</dbReference>
<keyword evidence="1" id="KW-0805">Transcription regulation</keyword>
<dbReference type="Pfam" id="PF12833">
    <property type="entry name" value="HTH_18"/>
    <property type="match status" value="1"/>
</dbReference>
<name>A0AAJ3NEX9_9FLAO</name>
<evidence type="ECO:0000256" key="1">
    <source>
        <dbReference type="ARBA" id="ARBA00023015"/>
    </source>
</evidence>
<dbReference type="InterPro" id="IPR009057">
    <property type="entry name" value="Homeodomain-like_sf"/>
</dbReference>
<evidence type="ECO:0000313" key="5">
    <source>
        <dbReference type="EMBL" id="OPB79443.1"/>
    </source>
</evidence>
<keyword evidence="3" id="KW-0804">Transcription</keyword>
<dbReference type="InterPro" id="IPR018060">
    <property type="entry name" value="HTH_AraC"/>
</dbReference>
<dbReference type="Proteomes" id="UP000190816">
    <property type="component" value="Unassembled WGS sequence"/>
</dbReference>
<evidence type="ECO:0000259" key="4">
    <source>
        <dbReference type="PROSITE" id="PS01124"/>
    </source>
</evidence>
<dbReference type="EMBL" id="MAIC01000004">
    <property type="protein sequence ID" value="OPB79443.1"/>
    <property type="molecule type" value="Genomic_DNA"/>
</dbReference>
<dbReference type="GO" id="GO:0003700">
    <property type="term" value="F:DNA-binding transcription factor activity"/>
    <property type="evidence" value="ECO:0007669"/>
    <property type="project" value="InterPro"/>
</dbReference>
<sequence>MEEVKQISLQELSNNFKDLHLQEGYIYIPEFRISPDLTEPYRSGYYCIGYITEGEMIMQSNLIRQSLKAPAIIFADPASVKSWEIPQDSYQAKSILISENFLQEKIIESNILSVFSGLSGNGTFIAPLTKKTSDQIKAMFKIIDAYTPPTATFHKEIIHGIVYSMLNIIGSLYDHTDQHSATSTNKLNLRFRKAVSQHAIKERDLGFYAALLHIHPKYLSKVIRTETGRTASEWIQQQVILEAKILLQKANLSIKDVSELLHFPEQSTFGKYFKKYASKSPNEYRDSLHQHN</sequence>